<reference evidence="3" key="1">
    <citation type="journal article" date="2010" name="PLoS Negl. Trop. Dis.">
        <title>The genome sequence of Trypanosoma brucei gambiense, causative agent of chronic human african trypanosomiasis.</title>
        <authorList>
            <person name="Jackson A.P."/>
            <person name="Sanders M."/>
            <person name="Berry A."/>
            <person name="McQuillan J."/>
            <person name="Aslett M.A."/>
            <person name="Quail M.A."/>
            <person name="Chukualim B."/>
            <person name="Capewell P."/>
            <person name="MacLeod A."/>
            <person name="Melville S.E."/>
            <person name="Gibson W."/>
            <person name="Barry J.D."/>
            <person name="Berriman M."/>
            <person name="Hertz-Fowler C."/>
        </authorList>
    </citation>
    <scope>NUCLEOTIDE SEQUENCE [LARGE SCALE GENOMIC DNA]</scope>
    <source>
        <strain evidence="3">MHOM/CI/86/DAL972</strain>
    </source>
</reference>
<evidence type="ECO:0000313" key="2">
    <source>
        <dbReference type="EMBL" id="CBH09508.1"/>
    </source>
</evidence>
<dbReference type="VEuPathDB" id="TriTrypDB:Tbg.972.2.2520"/>
<dbReference type="AlphaFoldDB" id="C9ZJE9"/>
<accession>C9ZJE9</accession>
<organism evidence="2 3">
    <name type="scientific">Trypanosoma brucei gambiense (strain MHOM/CI/86/DAL972)</name>
    <dbReference type="NCBI Taxonomy" id="679716"/>
    <lineage>
        <taxon>Eukaryota</taxon>
        <taxon>Discoba</taxon>
        <taxon>Euglenozoa</taxon>
        <taxon>Kinetoplastea</taxon>
        <taxon>Metakinetoplastina</taxon>
        <taxon>Trypanosomatida</taxon>
        <taxon>Trypanosomatidae</taxon>
        <taxon>Trypanosoma</taxon>
    </lineage>
</organism>
<dbReference type="Proteomes" id="UP000002316">
    <property type="component" value="Chromosome 2"/>
</dbReference>
<keyword evidence="1" id="KW-0732">Signal</keyword>
<name>C9ZJE9_TRYB9</name>
<gene>
    <name evidence="2" type="ORF">TbgDal_II2520</name>
</gene>
<dbReference type="Gene3D" id="1.25.40.10">
    <property type="entry name" value="Tetratricopeptide repeat domain"/>
    <property type="match status" value="1"/>
</dbReference>
<evidence type="ECO:0000313" key="3">
    <source>
        <dbReference type="Proteomes" id="UP000002316"/>
    </source>
</evidence>
<dbReference type="EMBL" id="FN554965">
    <property type="protein sequence ID" value="CBH09508.1"/>
    <property type="molecule type" value="Genomic_DNA"/>
</dbReference>
<evidence type="ECO:0000256" key="1">
    <source>
        <dbReference type="SAM" id="SignalP"/>
    </source>
</evidence>
<dbReference type="OrthoDB" id="241764at2759"/>
<dbReference type="RefSeq" id="XP_011771813.1">
    <property type="nucleotide sequence ID" value="XM_011773511.1"/>
</dbReference>
<proteinExistence type="predicted"/>
<sequence length="657" mass="75339">MWPSPLILPLFFLLFLPLATHEVYIRNLLEVLNRYFFFLLPRQHKHDFYTYSLQHWISGNDMALQRRGAFLLRQIRTEFSLDDMKKKTKEINRRNRSILQKRKRFAEPYPYSKAQYIDAFVQAQSARLAREQRLQELSTREKSLLTTIESSNPSPIIRNEGRHSLSCFSSTTSANTPVVFGSWRDGTTEVERACNFMDRNFHCIMRGATTPPAFSTPSLRRNLPMTLACVQQLLKYAGGDGSQGNTGETWSNRRIKTFNRTFASCVESACLKERDAILKLMGVVLQTAGERDWAVALQLYNKSVLPYFERHWIQQNHEKRREAVSFLVAVLCESIRSGCGGSMCGRCFNSTHTHPPYKAIEKLVKASREPLLPVAAAPVFSVLHPSDDTNAARGGSQTKATWVDAVKLVQCFQPQGQARTYLPSLAWAELLRAIRRLGGSLKEVQMVVDIITDPTCTKHGERHMHDTRIWNAYLASSDWHHALDLFSNQWKHYGVKETAETSAALMESLLRDGEWERSLDVFRRLQGKEGQLITFTSSVFTAAFRALEQQRDWNSFASLLLDSERFLAPLDISHDWELLSKLQAQRKQKGTPRSTDEIELWRTFVNELRGFNNVTKEMQLAISNALLACDPVKQREMQGEVEKRESLITAEELYSIM</sequence>
<dbReference type="InterPro" id="IPR011990">
    <property type="entry name" value="TPR-like_helical_dom_sf"/>
</dbReference>
<feature type="signal peptide" evidence="1">
    <location>
        <begin position="1"/>
        <end position="21"/>
    </location>
</feature>
<protein>
    <submittedName>
        <fullName evidence="2">Uncharacterized protein</fullName>
    </submittedName>
</protein>
<dbReference type="KEGG" id="tbg:TbgDal_II2520"/>
<dbReference type="GeneID" id="23858649"/>
<feature type="chain" id="PRO_5003005754" evidence="1">
    <location>
        <begin position="22"/>
        <end position="657"/>
    </location>
</feature>